<dbReference type="PANTHER" id="PTHR43611">
    <property type="entry name" value="ALPHA-D-GLUCOSE 1-PHOSPHATE PHOSPHATASE"/>
    <property type="match status" value="1"/>
</dbReference>
<dbReference type="CDD" id="cd02603">
    <property type="entry name" value="HAD_sEH-N_like"/>
    <property type="match status" value="1"/>
</dbReference>
<dbReference type="InterPro" id="IPR006439">
    <property type="entry name" value="HAD-SF_hydro_IA"/>
</dbReference>
<gene>
    <name evidence="1" type="ORF">BDW02DRAFT_279034</name>
</gene>
<dbReference type="InterPro" id="IPR023198">
    <property type="entry name" value="PGP-like_dom2"/>
</dbReference>
<dbReference type="Gene3D" id="1.10.150.240">
    <property type="entry name" value="Putative phosphatase, domain 2"/>
    <property type="match status" value="1"/>
</dbReference>
<dbReference type="GO" id="GO:0016791">
    <property type="term" value="F:phosphatase activity"/>
    <property type="evidence" value="ECO:0007669"/>
    <property type="project" value="UniProtKB-ARBA"/>
</dbReference>
<name>A0A6A5KPT1_9PLEO</name>
<accession>A0A6A5KPT1</accession>
<dbReference type="Proteomes" id="UP000800040">
    <property type="component" value="Unassembled WGS sequence"/>
</dbReference>
<dbReference type="OrthoDB" id="2012566at2759"/>
<dbReference type="Gene3D" id="3.40.50.1000">
    <property type="entry name" value="HAD superfamily/HAD-like"/>
    <property type="match status" value="1"/>
</dbReference>
<dbReference type="SUPFAM" id="SSF56784">
    <property type="entry name" value="HAD-like"/>
    <property type="match status" value="1"/>
</dbReference>
<sequence>MFAKLFCFRRKLSAKTSPVPRITTPPEKVFVASTASAETGIDSFSIEKTLPQDRTLILDLGDVLFHWSARELTVLSPSTFHAVVLTPTWSELERGRISEDEALKIIGEELSLLPSTIKDALSQCRNTLRVDHELIARLKALKAEMGSRLKVYAMTNIAKDDFARLKAVLPDWSLFDGEFTSFEAGMTKPQLRYYKHVLDNISLVDPTSAVFVDDKVINVNAARSFGIHGIVFESPTSLIRQLHHQFFDPVLRARQFMETNAHNHFSRIENGPEVRDVFSQFLIHQVLQDTSIISLSPADASAAEIKAAITQAESEARTWNYFIGAPVGTTQTFPDDIDDTANALLAFSPPATSANLVLDRMLANRLATDGLMLTYFCEKRPRVCPFVLANVVRLFYHYNRGADVQPELEHVRRILLNRGYLNGTDTYISGEPFLYFLACLIETNPDAPEVQSLRGPTTAALREYVGRRGNSFAAAARVLACQKLGVWAQSDLAYLKELQDCDGGWEVGWVCRYGRSQRKIVNRGVPTAWAIKALEQDATRYRTCGKERVEMLSKS</sequence>
<dbReference type="PANTHER" id="PTHR43611:SF3">
    <property type="entry name" value="FLAVIN MONONUCLEOTIDE HYDROLASE 1, CHLOROPLATIC"/>
    <property type="match status" value="1"/>
</dbReference>
<dbReference type="InterPro" id="IPR023214">
    <property type="entry name" value="HAD_sf"/>
</dbReference>
<reference evidence="1" key="1">
    <citation type="submission" date="2020-01" db="EMBL/GenBank/DDBJ databases">
        <authorList>
            <consortium name="DOE Joint Genome Institute"/>
            <person name="Haridas S."/>
            <person name="Albert R."/>
            <person name="Binder M."/>
            <person name="Bloem J."/>
            <person name="Labutti K."/>
            <person name="Salamov A."/>
            <person name="Andreopoulos B."/>
            <person name="Baker S.E."/>
            <person name="Barry K."/>
            <person name="Bills G."/>
            <person name="Bluhm B.H."/>
            <person name="Cannon C."/>
            <person name="Castanera R."/>
            <person name="Culley D.E."/>
            <person name="Daum C."/>
            <person name="Ezra D."/>
            <person name="Gonzalez J.B."/>
            <person name="Henrissat B."/>
            <person name="Kuo A."/>
            <person name="Liang C."/>
            <person name="Lipzen A."/>
            <person name="Lutzoni F."/>
            <person name="Magnuson J."/>
            <person name="Mondo S."/>
            <person name="Nolan M."/>
            <person name="Ohm R."/>
            <person name="Pangilinan J."/>
            <person name="Park H.-J."/>
            <person name="Ramirez L."/>
            <person name="Alfaro M."/>
            <person name="Sun H."/>
            <person name="Tritt A."/>
            <person name="Yoshinaga Y."/>
            <person name="Zwiers L.-H."/>
            <person name="Turgeon B.G."/>
            <person name="Goodwin S.B."/>
            <person name="Spatafora J.W."/>
            <person name="Crous P.W."/>
            <person name="Grigoriev I.V."/>
        </authorList>
    </citation>
    <scope>NUCLEOTIDE SEQUENCE</scope>
    <source>
        <strain evidence="1">P77</strain>
    </source>
</reference>
<protein>
    <submittedName>
        <fullName evidence="1">HAD-like protein</fullName>
    </submittedName>
</protein>
<organism evidence="1 2">
    <name type="scientific">Decorospora gaudefroyi</name>
    <dbReference type="NCBI Taxonomy" id="184978"/>
    <lineage>
        <taxon>Eukaryota</taxon>
        <taxon>Fungi</taxon>
        <taxon>Dikarya</taxon>
        <taxon>Ascomycota</taxon>
        <taxon>Pezizomycotina</taxon>
        <taxon>Dothideomycetes</taxon>
        <taxon>Pleosporomycetidae</taxon>
        <taxon>Pleosporales</taxon>
        <taxon>Pleosporineae</taxon>
        <taxon>Pleosporaceae</taxon>
        <taxon>Decorospora</taxon>
    </lineage>
</organism>
<keyword evidence="2" id="KW-1185">Reference proteome</keyword>
<dbReference type="NCBIfam" id="TIGR01509">
    <property type="entry name" value="HAD-SF-IA-v3"/>
    <property type="match status" value="1"/>
</dbReference>
<dbReference type="EMBL" id="ML975284">
    <property type="protein sequence ID" value="KAF1835623.1"/>
    <property type="molecule type" value="Genomic_DNA"/>
</dbReference>
<proteinExistence type="predicted"/>
<dbReference type="AlphaFoldDB" id="A0A6A5KPT1"/>
<evidence type="ECO:0000313" key="2">
    <source>
        <dbReference type="Proteomes" id="UP000800040"/>
    </source>
</evidence>
<dbReference type="InterPro" id="IPR036412">
    <property type="entry name" value="HAD-like_sf"/>
</dbReference>
<evidence type="ECO:0000313" key="1">
    <source>
        <dbReference type="EMBL" id="KAF1835623.1"/>
    </source>
</evidence>